<dbReference type="EMBL" id="JACHHX010000014">
    <property type="protein sequence ID" value="MBB5016090.1"/>
    <property type="molecule type" value="Genomic_DNA"/>
</dbReference>
<reference evidence="3 4" key="1">
    <citation type="submission" date="2020-08" db="EMBL/GenBank/DDBJ databases">
        <title>Genomic Encyclopedia of Type Strains, Phase IV (KMG-IV): sequencing the most valuable type-strain genomes for metagenomic binning, comparative biology and taxonomic classification.</title>
        <authorList>
            <person name="Goeker M."/>
        </authorList>
    </citation>
    <scope>NUCLEOTIDE SEQUENCE [LARGE SCALE GENOMIC DNA]</scope>
    <source>
        <strain evidence="3 4">DSM 25897</strain>
    </source>
</reference>
<keyword evidence="4" id="KW-1185">Reference proteome</keyword>
<dbReference type="RefSeq" id="WP_183948762.1">
    <property type="nucleotide sequence ID" value="NZ_JACHHX010000014.1"/>
</dbReference>
<sequence>MSELPATASGLRPDLAELIALREAVRAWPPARRAARSTHGPASSALRGRGMEYAESRPYSPGDEVRHIDWRVTARTGRAHTKLFHAERERVTLLVCDTDPRLYFGTRARFKSVQAARAGALLAWAAQRAGDRVAALRGSRGEAPVAPAGGARGVLHVLGALARWYAGPPAADDGLDHALRNAARLLHPGARVLLLADPHSLRDVPDARLAALSAHMDVACVLLADPLELDPPVARLPIQAAQRHELDLGDGRVRAAWMETFAARLDAAQARLTRLRVGCRVLRSDDPIEPLLSLWQARQAEVA</sequence>
<feature type="domain" description="DUF58" evidence="2">
    <location>
        <begin position="55"/>
        <end position="259"/>
    </location>
</feature>
<dbReference type="PANTHER" id="PTHR33608:SF12">
    <property type="entry name" value="DUF58 DOMAIN-CONTAINING PROTEIN"/>
    <property type="match status" value="1"/>
</dbReference>
<evidence type="ECO:0000256" key="1">
    <source>
        <dbReference type="SAM" id="MobiDB-lite"/>
    </source>
</evidence>
<dbReference type="InterPro" id="IPR002881">
    <property type="entry name" value="DUF58"/>
</dbReference>
<evidence type="ECO:0000313" key="4">
    <source>
        <dbReference type="Proteomes" id="UP000519004"/>
    </source>
</evidence>
<protein>
    <submittedName>
        <fullName evidence="3">Uncharacterized protein (DUF58 family)</fullName>
    </submittedName>
</protein>
<proteinExistence type="predicted"/>
<accession>A0A7W7Y125</accession>
<gene>
    <name evidence="3" type="ORF">HNQ58_002000</name>
</gene>
<evidence type="ECO:0000313" key="3">
    <source>
        <dbReference type="EMBL" id="MBB5016090.1"/>
    </source>
</evidence>
<dbReference type="AlphaFoldDB" id="A0A7W7Y125"/>
<dbReference type="Pfam" id="PF01882">
    <property type="entry name" value="DUF58"/>
    <property type="match status" value="1"/>
</dbReference>
<comment type="caution">
    <text evidence="3">The sequence shown here is derived from an EMBL/GenBank/DDBJ whole genome shotgun (WGS) entry which is preliminary data.</text>
</comment>
<evidence type="ECO:0000259" key="2">
    <source>
        <dbReference type="Pfam" id="PF01882"/>
    </source>
</evidence>
<dbReference type="Proteomes" id="UP000519004">
    <property type="component" value="Unassembled WGS sequence"/>
</dbReference>
<organism evidence="3 4">
    <name type="scientific">Rehaibacterium terrae</name>
    <dbReference type="NCBI Taxonomy" id="1341696"/>
    <lineage>
        <taxon>Bacteria</taxon>
        <taxon>Pseudomonadati</taxon>
        <taxon>Pseudomonadota</taxon>
        <taxon>Gammaproteobacteria</taxon>
        <taxon>Lysobacterales</taxon>
        <taxon>Lysobacteraceae</taxon>
        <taxon>Rehaibacterium</taxon>
    </lineage>
</organism>
<name>A0A7W7Y125_9GAMM</name>
<dbReference type="PANTHER" id="PTHR33608">
    <property type="entry name" value="BLL2464 PROTEIN"/>
    <property type="match status" value="1"/>
</dbReference>
<feature type="region of interest" description="Disordered" evidence="1">
    <location>
        <begin position="30"/>
        <end position="61"/>
    </location>
</feature>